<keyword evidence="1" id="KW-0812">Transmembrane</keyword>
<organism evidence="2 3">
    <name type="scientific">Calidifontibacillus erzurumensis</name>
    <dbReference type="NCBI Taxonomy" id="2741433"/>
    <lineage>
        <taxon>Bacteria</taxon>
        <taxon>Bacillati</taxon>
        <taxon>Bacillota</taxon>
        <taxon>Bacilli</taxon>
        <taxon>Bacillales</taxon>
        <taxon>Bacillaceae</taxon>
        <taxon>Calidifontibacillus/Schinkia group</taxon>
        <taxon>Calidifontibacillus</taxon>
    </lineage>
</organism>
<keyword evidence="3" id="KW-1185">Reference proteome</keyword>
<name>A0A8J8GGN0_9BACI</name>
<keyword evidence="1" id="KW-0472">Membrane</keyword>
<sequence>MIENVHELLLLSLASFRLTRLLVYDKITNFIRRPFHREVEEKLEDGTVETYIEIKGKGLRRFIGELLSCHWCTGVWSAAGLYTGYLFAPHFFTMIICILAIAGCASIIETVVQRIIDE</sequence>
<comment type="caution">
    <text evidence="2">The sequence shown here is derived from an EMBL/GenBank/DDBJ whole genome shotgun (WGS) entry which is preliminary data.</text>
</comment>
<dbReference type="InterPro" id="IPR010773">
    <property type="entry name" value="Mycophage_PG1_Gp7"/>
</dbReference>
<evidence type="ECO:0000313" key="2">
    <source>
        <dbReference type="EMBL" id="NSL51433.1"/>
    </source>
</evidence>
<dbReference type="Proteomes" id="UP000625804">
    <property type="component" value="Unassembled WGS sequence"/>
</dbReference>
<reference evidence="2" key="1">
    <citation type="submission" date="2020-06" db="EMBL/GenBank/DDBJ databases">
        <title>A novel thermopfilic bacterium from Erzurum, Turkey.</title>
        <authorList>
            <person name="Adiguzel A."/>
            <person name="Ay H."/>
            <person name="Baltaci M.O."/>
        </authorList>
    </citation>
    <scope>NUCLEOTIDE SEQUENCE</scope>
    <source>
        <strain evidence="2">P2</strain>
    </source>
</reference>
<dbReference type="Pfam" id="PF07098">
    <property type="entry name" value="DUF1360"/>
    <property type="match status" value="1"/>
</dbReference>
<keyword evidence="1" id="KW-1133">Transmembrane helix</keyword>
<dbReference type="EMBL" id="JABTTE010000006">
    <property type="protein sequence ID" value="NSL51433.1"/>
    <property type="molecule type" value="Genomic_DNA"/>
</dbReference>
<gene>
    <name evidence="2" type="ORF">HR057_06580</name>
</gene>
<accession>A0A8J8GGN0</accession>
<evidence type="ECO:0000313" key="3">
    <source>
        <dbReference type="Proteomes" id="UP000625804"/>
    </source>
</evidence>
<dbReference type="AlphaFoldDB" id="A0A8J8GGN0"/>
<evidence type="ECO:0000256" key="1">
    <source>
        <dbReference type="SAM" id="Phobius"/>
    </source>
</evidence>
<feature type="transmembrane region" description="Helical" evidence="1">
    <location>
        <begin position="91"/>
        <end position="112"/>
    </location>
</feature>
<dbReference type="RefSeq" id="WP_173730637.1">
    <property type="nucleotide sequence ID" value="NZ_JABTTE010000006.1"/>
</dbReference>
<protein>
    <submittedName>
        <fullName evidence="2">DUF1360 domain-containing protein</fullName>
    </submittedName>
</protein>
<proteinExistence type="predicted"/>